<evidence type="ECO:0000256" key="1">
    <source>
        <dbReference type="SAM" id="MobiDB-lite"/>
    </source>
</evidence>
<sequence length="234" mass="25832">MDFLPDQKPIAPTPYPPSHITPTSPFLPHNRHCSISSPSSPQPSPQATLGPAEPCACLPHYSLPVSWLCGTCGAAQSVLEMLLLTQQHQHEYQHQHQHQHQQQHQHQHQHQQRQQRLGDVEGRAGACGGCCERPSLRAVYDQFGRIFLCWRDDDPAVSDLRDPDKVREAARRVWQAGGGEVLDLGMGMGRGGEGSGGDMMEAEEAAERGWARLSRQSSVTSEDSFDGELAAMEE</sequence>
<feature type="region of interest" description="Disordered" evidence="1">
    <location>
        <begin position="1"/>
        <end position="49"/>
    </location>
</feature>
<feature type="compositionally biased region" description="Acidic residues" evidence="1">
    <location>
        <begin position="223"/>
        <end position="234"/>
    </location>
</feature>
<comment type="caution">
    <text evidence="2">The sequence shown here is derived from an EMBL/GenBank/DDBJ whole genome shotgun (WGS) entry which is preliminary data.</text>
</comment>
<reference evidence="2 3" key="1">
    <citation type="submission" date="2024-09" db="EMBL/GenBank/DDBJ databases">
        <title>Itraconazole resistance in Madurella fahalii resulting from another homologue of gene encoding cytochrome P450 14-alpha sterol demethylase (CYP51).</title>
        <authorList>
            <person name="Yoshioka I."/>
            <person name="Fahal A.H."/>
            <person name="Kaneko S."/>
            <person name="Yaguchi T."/>
        </authorList>
    </citation>
    <scope>NUCLEOTIDE SEQUENCE [LARGE SCALE GENOMIC DNA]</scope>
    <source>
        <strain evidence="2 3">IFM 68171</strain>
    </source>
</reference>
<dbReference type="EMBL" id="BAAFSV010000005">
    <property type="protein sequence ID" value="GAB1319352.1"/>
    <property type="molecule type" value="Genomic_DNA"/>
</dbReference>
<organism evidence="2 3">
    <name type="scientific">Madurella fahalii</name>
    <dbReference type="NCBI Taxonomy" id="1157608"/>
    <lineage>
        <taxon>Eukaryota</taxon>
        <taxon>Fungi</taxon>
        <taxon>Dikarya</taxon>
        <taxon>Ascomycota</taxon>
        <taxon>Pezizomycotina</taxon>
        <taxon>Sordariomycetes</taxon>
        <taxon>Sordariomycetidae</taxon>
        <taxon>Sordariales</taxon>
        <taxon>Sordariales incertae sedis</taxon>
        <taxon>Madurella</taxon>
    </lineage>
</organism>
<gene>
    <name evidence="2" type="ORF">MFIFM68171_09562</name>
</gene>
<protein>
    <submittedName>
        <fullName evidence="2">Uncharacterized protein</fullName>
    </submittedName>
</protein>
<dbReference type="GeneID" id="98180304"/>
<dbReference type="Proteomes" id="UP001628179">
    <property type="component" value="Unassembled WGS sequence"/>
</dbReference>
<proteinExistence type="predicted"/>
<feature type="compositionally biased region" description="Basic residues" evidence="1">
    <location>
        <begin position="95"/>
        <end position="113"/>
    </location>
</feature>
<feature type="region of interest" description="Disordered" evidence="1">
    <location>
        <begin position="90"/>
        <end position="119"/>
    </location>
</feature>
<evidence type="ECO:0000313" key="2">
    <source>
        <dbReference type="EMBL" id="GAB1319352.1"/>
    </source>
</evidence>
<name>A0ABQ0GNJ9_9PEZI</name>
<accession>A0ABQ0GNJ9</accession>
<evidence type="ECO:0000313" key="3">
    <source>
        <dbReference type="Proteomes" id="UP001628179"/>
    </source>
</evidence>
<dbReference type="RefSeq" id="XP_070921082.1">
    <property type="nucleotide sequence ID" value="XM_071064981.1"/>
</dbReference>
<keyword evidence="3" id="KW-1185">Reference proteome</keyword>
<feature type="region of interest" description="Disordered" evidence="1">
    <location>
        <begin position="192"/>
        <end position="234"/>
    </location>
</feature>